<feature type="domain" description="Potassium channel tetramerisation-type BTB" evidence="2">
    <location>
        <begin position="57"/>
        <end position="131"/>
    </location>
</feature>
<dbReference type="EMBL" id="CAICTM010000743">
    <property type="protein sequence ID" value="CAB9515886.1"/>
    <property type="molecule type" value="Genomic_DNA"/>
</dbReference>
<keyword evidence="1" id="KW-0175">Coiled coil</keyword>
<evidence type="ECO:0000259" key="2">
    <source>
        <dbReference type="Pfam" id="PF02214"/>
    </source>
</evidence>
<gene>
    <name evidence="3" type="ORF">SEMRO_744_G196280.1</name>
</gene>
<dbReference type="Gene3D" id="3.30.710.10">
    <property type="entry name" value="Potassium Channel Kv1.1, Chain A"/>
    <property type="match status" value="1"/>
</dbReference>
<dbReference type="Proteomes" id="UP001153069">
    <property type="component" value="Unassembled WGS sequence"/>
</dbReference>
<dbReference type="Pfam" id="PF02214">
    <property type="entry name" value="BTB_2"/>
    <property type="match status" value="1"/>
</dbReference>
<dbReference type="InterPro" id="IPR003131">
    <property type="entry name" value="T1-type_BTB"/>
</dbReference>
<dbReference type="OrthoDB" id="2414723at2759"/>
<evidence type="ECO:0000313" key="4">
    <source>
        <dbReference type="Proteomes" id="UP001153069"/>
    </source>
</evidence>
<sequence length="255" mass="29054">MLILPHYYSKVLSLSHGFLRFISYYLFLQATTEDGAGPEQADQGRFDSSHETQSPLIDLSVSGTLFTIRRDLLAENKGILSNIDEPDKGPHGIHHEGRYFIDGDPIAFRWILHYLRYQSLPSPITQSLTELECIQQLADCLCFEPLLAYLNGCIEQCNQAKTRMEELEEEIERLKRDHAEELEGLKSLHENVNAVDGIRFLSHKTNNVACKLADMDSQRPGDESIQDSMPQLWRWGGQASLRENLLGNEQKSHGR</sequence>
<comment type="caution">
    <text evidence="3">The sequence shown here is derived from an EMBL/GenBank/DDBJ whole genome shotgun (WGS) entry which is preliminary data.</text>
</comment>
<dbReference type="SUPFAM" id="SSF54695">
    <property type="entry name" value="POZ domain"/>
    <property type="match status" value="1"/>
</dbReference>
<reference evidence="3" key="1">
    <citation type="submission" date="2020-06" db="EMBL/GenBank/DDBJ databases">
        <authorList>
            <consortium name="Plant Systems Biology data submission"/>
        </authorList>
    </citation>
    <scope>NUCLEOTIDE SEQUENCE</scope>
    <source>
        <strain evidence="3">D6</strain>
    </source>
</reference>
<organism evidence="3 4">
    <name type="scientific">Seminavis robusta</name>
    <dbReference type="NCBI Taxonomy" id="568900"/>
    <lineage>
        <taxon>Eukaryota</taxon>
        <taxon>Sar</taxon>
        <taxon>Stramenopiles</taxon>
        <taxon>Ochrophyta</taxon>
        <taxon>Bacillariophyta</taxon>
        <taxon>Bacillariophyceae</taxon>
        <taxon>Bacillariophycidae</taxon>
        <taxon>Naviculales</taxon>
        <taxon>Naviculaceae</taxon>
        <taxon>Seminavis</taxon>
    </lineage>
</organism>
<dbReference type="InterPro" id="IPR011333">
    <property type="entry name" value="SKP1/BTB/POZ_sf"/>
</dbReference>
<evidence type="ECO:0000256" key="1">
    <source>
        <dbReference type="SAM" id="Coils"/>
    </source>
</evidence>
<accession>A0A9N8E707</accession>
<feature type="coiled-coil region" evidence="1">
    <location>
        <begin position="150"/>
        <end position="191"/>
    </location>
</feature>
<proteinExistence type="predicted"/>
<evidence type="ECO:0000313" key="3">
    <source>
        <dbReference type="EMBL" id="CAB9515886.1"/>
    </source>
</evidence>
<name>A0A9N8E707_9STRA</name>
<protein>
    <recommendedName>
        <fullName evidence="2">Potassium channel tetramerisation-type BTB domain-containing protein</fullName>
    </recommendedName>
</protein>
<dbReference type="GO" id="GO:0051260">
    <property type="term" value="P:protein homooligomerization"/>
    <property type="evidence" value="ECO:0007669"/>
    <property type="project" value="InterPro"/>
</dbReference>
<keyword evidence="4" id="KW-1185">Reference proteome</keyword>
<dbReference type="AlphaFoldDB" id="A0A9N8E707"/>